<protein>
    <submittedName>
        <fullName evidence="4">17107_t:CDS:1</fullName>
    </submittedName>
</protein>
<organism evidence="4 5">
    <name type="scientific">Gigaspora margarita</name>
    <dbReference type="NCBI Taxonomy" id="4874"/>
    <lineage>
        <taxon>Eukaryota</taxon>
        <taxon>Fungi</taxon>
        <taxon>Fungi incertae sedis</taxon>
        <taxon>Mucoromycota</taxon>
        <taxon>Glomeromycotina</taxon>
        <taxon>Glomeromycetes</taxon>
        <taxon>Diversisporales</taxon>
        <taxon>Gigasporaceae</taxon>
        <taxon>Gigaspora</taxon>
    </lineage>
</organism>
<comment type="caution">
    <text evidence="4">The sequence shown here is derived from an EMBL/GenBank/DDBJ whole genome shotgun (WGS) entry which is preliminary data.</text>
</comment>
<feature type="domain" description="MACPF" evidence="3">
    <location>
        <begin position="372"/>
        <end position="706"/>
    </location>
</feature>
<accession>A0ABN7VUG4</accession>
<dbReference type="InterPro" id="IPR036844">
    <property type="entry name" value="Hint_dom_sf"/>
</dbReference>
<dbReference type="EMBL" id="CAJVQB010022181">
    <property type="protein sequence ID" value="CAG8798941.1"/>
    <property type="molecule type" value="Genomic_DNA"/>
</dbReference>
<feature type="compositionally biased region" description="Basic and acidic residues" evidence="2">
    <location>
        <begin position="706"/>
        <end position="721"/>
    </location>
</feature>
<dbReference type="SUPFAM" id="SSF52540">
    <property type="entry name" value="P-loop containing nucleoside triphosphate hydrolases"/>
    <property type="match status" value="1"/>
</dbReference>
<keyword evidence="5" id="KW-1185">Reference proteome</keyword>
<dbReference type="InterPro" id="IPR020864">
    <property type="entry name" value="MACPF"/>
</dbReference>
<feature type="region of interest" description="Disordered" evidence="2">
    <location>
        <begin position="706"/>
        <end position="727"/>
    </location>
</feature>
<keyword evidence="1" id="KW-0547">Nucleotide-binding</keyword>
<dbReference type="Gene3D" id="3.40.50.300">
    <property type="entry name" value="P-loop containing nucleotide triphosphate hydrolases"/>
    <property type="match status" value="1"/>
</dbReference>
<dbReference type="SMART" id="SM00457">
    <property type="entry name" value="MACPF"/>
    <property type="match status" value="1"/>
</dbReference>
<dbReference type="PROSITE" id="PS51412">
    <property type="entry name" value="MACPF_2"/>
    <property type="match status" value="1"/>
</dbReference>
<proteinExistence type="predicted"/>
<gene>
    <name evidence="4" type="ORF">GMARGA_LOCUS22697</name>
</gene>
<dbReference type="Proteomes" id="UP000789901">
    <property type="component" value="Unassembled WGS sequence"/>
</dbReference>
<dbReference type="InterPro" id="IPR006703">
    <property type="entry name" value="G_AIG1"/>
</dbReference>
<evidence type="ECO:0000259" key="3">
    <source>
        <dbReference type="PROSITE" id="PS51412"/>
    </source>
</evidence>
<name>A0ABN7VUG4_GIGMA</name>
<dbReference type="Pfam" id="PF01823">
    <property type="entry name" value="MACPF"/>
    <property type="match status" value="1"/>
</dbReference>
<evidence type="ECO:0000256" key="2">
    <source>
        <dbReference type="SAM" id="MobiDB-lite"/>
    </source>
</evidence>
<dbReference type="Pfam" id="PF04548">
    <property type="entry name" value="AIG1"/>
    <property type="match status" value="1"/>
</dbReference>
<sequence>MVDIKNEPIVIPFENQSKKLRNYLRREQDEVGNINYYEHEGILSAFNAIEAKLSPNCAHILLLGMSGAGKSSTINSLFGKEIVATGFGESQTKDIIEFKDQINDSRLGIKNLEISIIDGPGLEDSKGIEEDAKNILCYNRFLESHPQLSSVRPNIIMIVANIIDTRLGNSENMGTQFARMLKGIKVGLGDKILDRKRPSVIFVLTHLQSLPPGILKKRESLQIALVKKMSANVLGIIDPPVITVENDPENWGLKRDGDWYVMGNGEKHPLNLFNASINLCKKLRDNIGQEAISMYFFKAATSKTVKFGHKFSANELNELNNINKLVNKLSAIKLGVDDSEVKKTIDNKFSSLSMEAKKDLGDGTPNEVASFLKTNKIYSIQEIPNGDEFLELFAYYPRNSANLLPFLKQTFQREATEIHIDPEVGKCYNIFKDSIASFSVFQFEGYTVSSMGFKVPPEVYIININENFTRCELFKNKQDYAHKRLSDLGLSIDSSFTFTNSDLRHGYSLNSSEPTFLIECHCFKFTLKIDELKLAQHFKDDVDALPSTYDKGDEDNLNKWKNFLEKYGTHVIQSAWAGGDCIAKLKVAQSDVNNHKLIMAQLKSIIFNIGTQHEIEDFKNNEQAINTASLIMHGGNPKYHASTLNDFKSEKWLNSIKVKPAVLKTKFDLIPIDIVVGKYKSNIQSQMVKVMKDLFDGELAVIKPTNHEITKGSSPRNREEATNSTKPDGTCLRSGTLILMANGTKVAVEYLNPGDMIVGNNGMPCKVLGRNEVLLGNRYLYGFSSEKMAFFTSEHLFATQNGAWTCIDPDLSRLINPQNITKQIYRMQDHCKILRWNGKTTDLVMVKVFKSLEKFSPTMKVHCLLVEGSIFIANNYVTFDSMPDLFAWPAVSICLSSLMFVENMHRFLECFPTIESLDDAEYIRDLSYKIFTEWKWLIKTQFFCVNLDNDKRNIKLSIEKFKNLICGDQSFLQEILNRPAFTFLAQNLFILCGKDLHEALDKLFRDNNDEFYCRTAALFKTADSLISLHMKEFFRVDTKMDMANRTFD</sequence>
<dbReference type="SUPFAM" id="SSF51294">
    <property type="entry name" value="Hedgehog/intein (Hint) domain"/>
    <property type="match status" value="1"/>
</dbReference>
<dbReference type="InterPro" id="IPR027417">
    <property type="entry name" value="P-loop_NTPase"/>
</dbReference>
<dbReference type="Gene3D" id="2.170.16.10">
    <property type="entry name" value="Hedgehog/Intein (Hint) domain"/>
    <property type="match status" value="1"/>
</dbReference>
<reference evidence="4 5" key="1">
    <citation type="submission" date="2021-06" db="EMBL/GenBank/DDBJ databases">
        <authorList>
            <person name="Kallberg Y."/>
            <person name="Tangrot J."/>
            <person name="Rosling A."/>
        </authorList>
    </citation>
    <scope>NUCLEOTIDE SEQUENCE [LARGE SCALE GENOMIC DNA]</scope>
    <source>
        <strain evidence="4 5">120-4 pot B 10/14</strain>
    </source>
</reference>
<evidence type="ECO:0000313" key="5">
    <source>
        <dbReference type="Proteomes" id="UP000789901"/>
    </source>
</evidence>
<evidence type="ECO:0000256" key="1">
    <source>
        <dbReference type="ARBA" id="ARBA00022741"/>
    </source>
</evidence>
<evidence type="ECO:0000313" key="4">
    <source>
        <dbReference type="EMBL" id="CAG8798941.1"/>
    </source>
</evidence>